<gene>
    <name evidence="1" type="ORF">PXEA_LOCUS19475</name>
</gene>
<evidence type="ECO:0000313" key="1">
    <source>
        <dbReference type="EMBL" id="VEL26035.1"/>
    </source>
</evidence>
<dbReference type="AlphaFoldDB" id="A0A3S5AQP9"/>
<dbReference type="Proteomes" id="UP000784294">
    <property type="component" value="Unassembled WGS sequence"/>
</dbReference>
<accession>A0A3S5AQP9</accession>
<name>A0A3S5AQP9_9PLAT</name>
<keyword evidence="2" id="KW-1185">Reference proteome</keyword>
<feature type="non-terminal residue" evidence="1">
    <location>
        <position position="1"/>
    </location>
</feature>
<proteinExistence type="predicted"/>
<dbReference type="EMBL" id="CAAALY010077683">
    <property type="protein sequence ID" value="VEL26035.1"/>
    <property type="molecule type" value="Genomic_DNA"/>
</dbReference>
<sequence length="192" mass="21304">KFSSSLFLSSWVEEDGAIKDDSNKENDKCDLAKANSHSLQPCLLKSDLLGHGNLPVELTNMIDSFETEQLRFVMDLKRMHFPYSQVPIVMKDIENIVSSIISEIKSILSVDLPQALRRLNPHRLSDTSKTVPAPPDFVPFEGEDTSATVQICDMASLTGGLIQLVPIIMQLFTHLVPSLHSQELSDSIRLSG</sequence>
<evidence type="ECO:0000313" key="2">
    <source>
        <dbReference type="Proteomes" id="UP000784294"/>
    </source>
</evidence>
<protein>
    <submittedName>
        <fullName evidence="1">Uncharacterized protein</fullName>
    </submittedName>
</protein>
<reference evidence="1" key="1">
    <citation type="submission" date="2018-11" db="EMBL/GenBank/DDBJ databases">
        <authorList>
            <consortium name="Pathogen Informatics"/>
        </authorList>
    </citation>
    <scope>NUCLEOTIDE SEQUENCE</scope>
</reference>
<organism evidence="1 2">
    <name type="scientific">Protopolystoma xenopodis</name>
    <dbReference type="NCBI Taxonomy" id="117903"/>
    <lineage>
        <taxon>Eukaryota</taxon>
        <taxon>Metazoa</taxon>
        <taxon>Spiralia</taxon>
        <taxon>Lophotrochozoa</taxon>
        <taxon>Platyhelminthes</taxon>
        <taxon>Monogenea</taxon>
        <taxon>Polyopisthocotylea</taxon>
        <taxon>Polystomatidea</taxon>
        <taxon>Polystomatidae</taxon>
        <taxon>Protopolystoma</taxon>
    </lineage>
</organism>
<comment type="caution">
    <text evidence="1">The sequence shown here is derived from an EMBL/GenBank/DDBJ whole genome shotgun (WGS) entry which is preliminary data.</text>
</comment>